<feature type="compositionally biased region" description="Basic and acidic residues" evidence="4">
    <location>
        <begin position="322"/>
        <end position="334"/>
    </location>
</feature>
<comment type="caution">
    <text evidence="5">The sequence shown here is derived from an EMBL/GenBank/DDBJ whole genome shotgun (WGS) entry which is preliminary data.</text>
</comment>
<dbReference type="SMART" id="SM00175">
    <property type="entry name" value="RAB"/>
    <property type="match status" value="1"/>
</dbReference>
<protein>
    <recommendedName>
        <fullName evidence="6">GTP-binding protein</fullName>
    </recommendedName>
</protein>
<dbReference type="PANTHER" id="PTHR45732:SF7">
    <property type="entry name" value="ADP-RIBOSYLATION FACTOR-LIKE PROTEIN 8"/>
    <property type="match status" value="1"/>
</dbReference>
<gene>
    <name evidence="5" type="ORF">LCGC14_0597530</name>
</gene>
<sequence length="601" mass="68434">MEDVAANKDDRVEFHDYYKFKVSYVTQKSLNLIFLFVTGLTDKFKNVKKELVKCRKEFINFFEEILQHRFDAKTFEVFDPIVDGIHKNLRPKISLVGFSGVGKTTITKLIRAEEIPVEHVPTITGDISTIRIGKLHFHLWDFAGQEQFSYLWNNFIKGSDAVLLITESTLVNLDKSKFFLELIKEQAPHAHTAVIGNKQDLEGAIKPTQIERILGLKTYSMIAKDPNNRDKMIQIIADILEMSAEVSPLLKPLLERDRLIEDATKAIKSAKFDEAAFLFDKISYLCIELGDDSLGKEFYEKSQKIRTMLEQVGAPPPTSASPEREIEKDPKIPESSEEVIDSKPVNLSESNKIQKPSTPPKPILPPSNLAQKQISDHERIISPSVKHKTSKEWIKSSKALPEPLNVKEPQSQDINIGLKLNPEDFMVKLRPKTISEIPKDAKNKLKSSSYGHVKNISKPEKTTLKNDTKSENLLSVKSHSHPSEVIKKEIHIPSKPFLPSKPLETPKEPENIVSEPKIQVAIESQGQPTIENIKKTLIEFKLKKVDLYKMSLDFDMEELSGKISDEELREKKNKISKYEKKIDEQILQLQKLLKETVSSVK</sequence>
<feature type="region of interest" description="Disordered" evidence="4">
    <location>
        <begin position="309"/>
        <end position="372"/>
    </location>
</feature>
<feature type="region of interest" description="Disordered" evidence="4">
    <location>
        <begin position="455"/>
        <end position="480"/>
    </location>
</feature>
<keyword evidence="1" id="KW-0547">Nucleotide-binding</keyword>
<evidence type="ECO:0008006" key="6">
    <source>
        <dbReference type="Google" id="ProtNLM"/>
    </source>
</evidence>
<dbReference type="PANTHER" id="PTHR45732">
    <property type="entry name" value="ADP-RIBOSYLATION FACTOR-LIKE PROTEIN 8"/>
    <property type="match status" value="1"/>
</dbReference>
<evidence type="ECO:0000313" key="5">
    <source>
        <dbReference type="EMBL" id="KKN53931.1"/>
    </source>
</evidence>
<dbReference type="SUPFAM" id="SSF52540">
    <property type="entry name" value="P-loop containing nucleoside triphosphate hydrolases"/>
    <property type="match status" value="1"/>
</dbReference>
<dbReference type="Pfam" id="PF00025">
    <property type="entry name" value="Arf"/>
    <property type="match status" value="1"/>
</dbReference>
<evidence type="ECO:0000256" key="1">
    <source>
        <dbReference type="ARBA" id="ARBA00022741"/>
    </source>
</evidence>
<dbReference type="NCBIfam" id="TIGR00231">
    <property type="entry name" value="small_GTP"/>
    <property type="match status" value="1"/>
</dbReference>
<reference evidence="5" key="1">
    <citation type="journal article" date="2015" name="Nature">
        <title>Complex archaea that bridge the gap between prokaryotes and eukaryotes.</title>
        <authorList>
            <person name="Spang A."/>
            <person name="Saw J.H."/>
            <person name="Jorgensen S.L."/>
            <person name="Zaremba-Niedzwiedzka K."/>
            <person name="Martijn J."/>
            <person name="Lind A.E."/>
            <person name="van Eijk R."/>
            <person name="Schleper C."/>
            <person name="Guy L."/>
            <person name="Ettema T.J."/>
        </authorList>
    </citation>
    <scope>NUCLEOTIDE SEQUENCE</scope>
</reference>
<feature type="compositionally biased region" description="Basic and acidic residues" evidence="4">
    <location>
        <begin position="457"/>
        <end position="470"/>
    </location>
</feature>
<evidence type="ECO:0000256" key="4">
    <source>
        <dbReference type="SAM" id="MobiDB-lite"/>
    </source>
</evidence>
<dbReference type="SMART" id="SM00173">
    <property type="entry name" value="RAS"/>
    <property type="match status" value="1"/>
</dbReference>
<dbReference type="InterPro" id="IPR006689">
    <property type="entry name" value="Small_GTPase_ARF/SAR"/>
</dbReference>
<dbReference type="PRINTS" id="PR00449">
    <property type="entry name" value="RASTRNSFRMNG"/>
</dbReference>
<dbReference type="Gene3D" id="3.40.50.300">
    <property type="entry name" value="P-loop containing nucleotide triphosphate hydrolases"/>
    <property type="match status" value="1"/>
</dbReference>
<name>A0A0F9TXT2_9ZZZZ</name>
<dbReference type="GO" id="GO:0003924">
    <property type="term" value="F:GTPase activity"/>
    <property type="evidence" value="ECO:0007669"/>
    <property type="project" value="InterPro"/>
</dbReference>
<dbReference type="InterPro" id="IPR027417">
    <property type="entry name" value="P-loop_NTPase"/>
</dbReference>
<dbReference type="GO" id="GO:0005525">
    <property type="term" value="F:GTP binding"/>
    <property type="evidence" value="ECO:0007669"/>
    <property type="project" value="UniProtKB-KW"/>
</dbReference>
<dbReference type="EMBL" id="LAZR01000951">
    <property type="protein sequence ID" value="KKN53931.1"/>
    <property type="molecule type" value="Genomic_DNA"/>
</dbReference>
<keyword evidence="2" id="KW-0342">GTP-binding</keyword>
<proteinExistence type="predicted"/>
<evidence type="ECO:0000256" key="3">
    <source>
        <dbReference type="SAM" id="Coils"/>
    </source>
</evidence>
<feature type="compositionally biased region" description="Polar residues" evidence="4">
    <location>
        <begin position="345"/>
        <end position="354"/>
    </location>
</feature>
<dbReference type="InterPro" id="IPR005225">
    <property type="entry name" value="Small_GTP-bd"/>
</dbReference>
<evidence type="ECO:0000256" key="2">
    <source>
        <dbReference type="ARBA" id="ARBA00023134"/>
    </source>
</evidence>
<organism evidence="5">
    <name type="scientific">marine sediment metagenome</name>
    <dbReference type="NCBI Taxonomy" id="412755"/>
    <lineage>
        <taxon>unclassified sequences</taxon>
        <taxon>metagenomes</taxon>
        <taxon>ecological metagenomes</taxon>
    </lineage>
</organism>
<keyword evidence="3" id="KW-0175">Coiled coil</keyword>
<dbReference type="SMART" id="SM00177">
    <property type="entry name" value="ARF"/>
    <property type="match status" value="1"/>
</dbReference>
<dbReference type="AlphaFoldDB" id="A0A0F9TXT2"/>
<feature type="coiled-coil region" evidence="3">
    <location>
        <begin position="568"/>
        <end position="595"/>
    </location>
</feature>
<accession>A0A0F9TXT2</accession>